<evidence type="ECO:0000313" key="2">
    <source>
        <dbReference type="EMBL" id="WUP73893.1"/>
    </source>
</evidence>
<keyword evidence="1" id="KW-1133">Transmembrane helix</keyword>
<keyword evidence="1" id="KW-0472">Membrane</keyword>
<reference evidence="2" key="1">
    <citation type="submission" date="2022-10" db="EMBL/GenBank/DDBJ databases">
        <title>The complete genomes of actinobacterial strains from the NBC collection.</title>
        <authorList>
            <person name="Joergensen T.S."/>
            <person name="Alvarez Arevalo M."/>
            <person name="Sterndorff E.B."/>
            <person name="Faurdal D."/>
            <person name="Vuksanovic O."/>
            <person name="Mourched A.-S."/>
            <person name="Charusanti P."/>
            <person name="Shaw S."/>
            <person name="Blin K."/>
            <person name="Weber T."/>
        </authorList>
    </citation>
    <scope>NUCLEOTIDE SEQUENCE</scope>
    <source>
        <strain evidence="2">NBC_00254</strain>
    </source>
</reference>
<proteinExistence type="predicted"/>
<evidence type="ECO:0000256" key="1">
    <source>
        <dbReference type="SAM" id="Phobius"/>
    </source>
</evidence>
<dbReference type="Proteomes" id="UP001432011">
    <property type="component" value="Chromosome"/>
</dbReference>
<keyword evidence="1" id="KW-0812">Transmembrane</keyword>
<feature type="transmembrane region" description="Helical" evidence="1">
    <location>
        <begin position="6"/>
        <end position="21"/>
    </location>
</feature>
<accession>A0ABZ1SN84</accession>
<organism evidence="2 3">
    <name type="scientific">Microbispora hainanensis</name>
    <dbReference type="NCBI Taxonomy" id="568844"/>
    <lineage>
        <taxon>Bacteria</taxon>
        <taxon>Bacillati</taxon>
        <taxon>Actinomycetota</taxon>
        <taxon>Actinomycetes</taxon>
        <taxon>Streptosporangiales</taxon>
        <taxon>Streptosporangiaceae</taxon>
        <taxon>Microbispora</taxon>
    </lineage>
</organism>
<dbReference type="EMBL" id="CP108085">
    <property type="protein sequence ID" value="WUP73893.1"/>
    <property type="molecule type" value="Genomic_DNA"/>
</dbReference>
<protein>
    <recommendedName>
        <fullName evidence="4">DUF4235 domain-containing protein</fullName>
    </recommendedName>
</protein>
<dbReference type="RefSeq" id="WP_142652388.1">
    <property type="nucleotide sequence ID" value="NZ_CP108085.1"/>
</dbReference>
<keyword evidence="3" id="KW-1185">Reference proteome</keyword>
<evidence type="ECO:0000313" key="3">
    <source>
        <dbReference type="Proteomes" id="UP001432011"/>
    </source>
</evidence>
<name>A0ABZ1SN84_9ACTN</name>
<gene>
    <name evidence="2" type="ORF">OG913_31625</name>
</gene>
<feature type="transmembrane region" description="Helical" evidence="1">
    <location>
        <begin position="33"/>
        <end position="52"/>
    </location>
</feature>
<evidence type="ECO:0008006" key="4">
    <source>
        <dbReference type="Google" id="ProtNLM"/>
    </source>
</evidence>
<sequence>MDAVMILSAIISGIFGLWKAIEYANASRRRSRAITRSAAILGAAAVASAAIASKNKKNSTN</sequence>